<name>A0ABY6GIE3_9PROT</name>
<dbReference type="SUPFAM" id="SSF81301">
    <property type="entry name" value="Nucleotidyltransferase"/>
    <property type="match status" value="1"/>
</dbReference>
<dbReference type="CDD" id="cd05399">
    <property type="entry name" value="NT_Rel-Spo_like"/>
    <property type="match status" value="1"/>
</dbReference>
<dbReference type="EMBL" id="CP107052">
    <property type="protein sequence ID" value="UYH51274.1"/>
    <property type="molecule type" value="Genomic_DNA"/>
</dbReference>
<dbReference type="RefSeq" id="WP_319806868.1">
    <property type="nucleotide sequence ID" value="NZ_CP107052.1"/>
</dbReference>
<dbReference type="Gene3D" id="3.30.460.10">
    <property type="entry name" value="Beta Polymerase, domain 2"/>
    <property type="match status" value="1"/>
</dbReference>
<accession>A0ABY6GIE3</accession>
<evidence type="ECO:0000313" key="2">
    <source>
        <dbReference type="EMBL" id="UYH51274.1"/>
    </source>
</evidence>
<dbReference type="Pfam" id="PF04607">
    <property type="entry name" value="RelA_SpoT"/>
    <property type="match status" value="1"/>
</dbReference>
<dbReference type="InterPro" id="IPR007685">
    <property type="entry name" value="RelA_SpoT"/>
</dbReference>
<proteinExistence type="predicted"/>
<evidence type="ECO:0000259" key="1">
    <source>
        <dbReference type="SMART" id="SM00954"/>
    </source>
</evidence>
<dbReference type="Proteomes" id="UP001163831">
    <property type="component" value="Chromosome"/>
</dbReference>
<sequence length="221" mass="25718">MTSRVENLVALFRAHRHSIDTFRKSVEDQFLNHPNLFSEGRSIVHSTKSRIKDENHLRHKIDRKIANGEQITEHNFFSKITDLAGVRVILLYRKDISIVDHVIRNKVDMLEDWCFAEDPKAYTWDPENVAYFKEIGITPEVKPSLYTSVHYLIMPHAKSFVRCEIQVRTLFEEIWGEVDHQLNYPDPTNSSALSEQIRVLSKIVGAGSRLLDSIYRLKLTD</sequence>
<dbReference type="PANTHER" id="PTHR41773">
    <property type="entry name" value="GTP PYROPHOSPHATASE-RELATED"/>
    <property type="match status" value="1"/>
</dbReference>
<reference evidence="2" key="1">
    <citation type="submission" date="2022-10" db="EMBL/GenBank/DDBJ databases">
        <title>Candidatus Kirkpatrella diaphorinas gen. nov., sp. nov., an uncultured endosymbiont identified in a population of Diaphorina citri from Hawaii.</title>
        <authorList>
            <person name="Henry E.M."/>
            <person name="Carlson C.R."/>
            <person name="Kuo Y.-W."/>
        </authorList>
    </citation>
    <scope>NUCLEOTIDE SEQUENCE</scope>
    <source>
        <strain evidence="2">CADCRV1</strain>
    </source>
</reference>
<organism evidence="2 3">
    <name type="scientific">Candidatus Kirkpatrickella diaphorinae</name>
    <dbReference type="NCBI Taxonomy" id="2984322"/>
    <lineage>
        <taxon>Bacteria</taxon>
        <taxon>Pseudomonadati</taxon>
        <taxon>Pseudomonadota</taxon>
        <taxon>Alphaproteobacteria</taxon>
        <taxon>Acetobacterales</taxon>
        <taxon>Acetobacteraceae</taxon>
        <taxon>Candidatus Kirkpatrickella</taxon>
    </lineage>
</organism>
<gene>
    <name evidence="2" type="ORF">N5W20_09360</name>
</gene>
<dbReference type="SMART" id="SM00954">
    <property type="entry name" value="RelA_SpoT"/>
    <property type="match status" value="1"/>
</dbReference>
<keyword evidence="3" id="KW-1185">Reference proteome</keyword>
<dbReference type="PANTHER" id="PTHR41773:SF1">
    <property type="entry name" value="RELA_SPOT DOMAIN-CONTAINING PROTEIN"/>
    <property type="match status" value="1"/>
</dbReference>
<feature type="domain" description="RelA/SpoT" evidence="1">
    <location>
        <begin position="49"/>
        <end position="190"/>
    </location>
</feature>
<evidence type="ECO:0000313" key="3">
    <source>
        <dbReference type="Proteomes" id="UP001163831"/>
    </source>
</evidence>
<dbReference type="InterPro" id="IPR043519">
    <property type="entry name" value="NT_sf"/>
</dbReference>
<protein>
    <submittedName>
        <fullName evidence="2">RelA/SpoT domain-containing protein</fullName>
    </submittedName>
</protein>